<evidence type="ECO:0000256" key="2">
    <source>
        <dbReference type="ARBA" id="ARBA00010409"/>
    </source>
</evidence>
<evidence type="ECO:0000256" key="5">
    <source>
        <dbReference type="ARBA" id="ARBA00023157"/>
    </source>
</evidence>
<dbReference type="InterPro" id="IPR048280">
    <property type="entry name" value="COX6B-like"/>
</dbReference>
<feature type="domain" description="tRNA (32-2'-O)-methyltransferase regulator THADA-like TPR repeats region" evidence="7">
    <location>
        <begin position="390"/>
        <end position="605"/>
    </location>
</feature>
<dbReference type="InterPro" id="IPR019442">
    <property type="entry name" value="THADA/TRM732_DUF2428"/>
</dbReference>
<dbReference type="InterPro" id="IPR036549">
    <property type="entry name" value="CX6/COA6-like_sf"/>
</dbReference>
<sequence length="1672" mass="191463">MSFPTKNERQKCWDAKDKYWECLEGHSETHEACVKLRAIYESSCPAQWVKHFDRKRSYLVFKDQVEKEGDMDQLNEICDSSSIHYLKTLLTAKENIKFDFHHLKTLIQNEEISNEATLHAILTSIFRLLEKCDKNFQMCSDLAHCFCISVSSLPHGTLALFDILQKTKLNIHSNYANNLDLLIENNYGVLVLGILRFFSVQKFQFQPDQCETLNSNVVALVAEMLLDQNNVNILLCIGEAWLTVVSEMNTSVEILRNVYTSIFSVAIIYWNIDISEFRIRLENLFFKCLCLNYEKDRVRRPKVPVLNIVANMKTFRTIALDMFWSLPFKYYAYVVALKFIKKIYQLPKFLKHIRDDLRIGFAGSLRNKRVISVETELFKFCTNSISFDDWREMFHPLIETILSSSSVIVANNFSRYWLPTIIRNFPQYAAEIFDRIPEQPDRRSVVHSRIIFALFKVCRLRKIQLASAENGDQLAEYLQTFFFDAEDTRGELFALLCNLCEQSTLHSQQELQTILIFLKSNARSSSTILRQNLFSSFARFVLRLICSNVKVIRNDANAEQKLSHVLQFLLDLNEFFVDGLEPGCSYQRKLISLTLYKIFMTYALRDCGGEIRRNNLQDMEKFVSFASVRNSWDFNSYRNCSLLFTCLMDPCEEIQNLSFTLLRTFFELTTVNCNPSLLFSEVSELLNDSLFFKRNSGVAAVLSLICLSYNAGNQVHLSLLRSTDSHVSNFTDLFLNVLESQVAILQNDILNSALHHPLDSTVKILIFLMTHTSSPEYNVVTESHIEKLISLLEVVVPLLLKALFIDKFSDYAPSFEESDNALETIIQKSSIINELSTRDSDQDEFQLKPVNQILLNFIWITLKVCSEIESYVISSQFHKLSETHLIRCSDLVVQKLKLCRHKGVIEAAGISLSNIVKILTENNSCEKWLESIISEIIHLIEHKTGATVSRKSAGLSILVQNIVGNDRRTNKPLLVYCWTEFRRILNVDFNQINQTVLEELPQTHVLHFLKVLTADARNSEELSAFFEEIALVCLKALKAPIWTIRNAALQLFGAIVPKMVGQKNSQNDFGVRRSFEEVFLRMPALLQYIVSAFEESAVASTKKLTLDTDLVPLLIILVNVQVSTVHLMDDDLFAKLCRLRESLKYLLSSELHFVRELASKSFVSLYCESECSNFKTIVDDVVEYIAGTKSTKVLNENHLHGYLLVLKHVFSLYAKTPNFYKQVVSQSAILPFSSIVRRISLKSAALLSDLEIISCANEDPLVILNHMTEILNHLCDKKHLLLGYDEWSYVLLQKILKYCTKCAFLKIASYCLSSPHSSIKNNFLKILSAENASTALFDLLISCLRKSLHDFRDVDRAFVIELFNAFVKLSPSCDVFVDQNTFCNLFATLIRMDYYEYQATNLLVLCSVTAEPVPEQLNLILKEGIKLLEPCKSNRDVRFNSATSLLSLLSKHVQLMDSHLIWLSIIEMIQDEEMDIRLIGCECYRSVRNLSGSCLNPEIVLAELFNFDIMRTVLPVNVAILILWDTLVVKNFDTDAGDEIANPFDQGVLNVFKESCRTASLAGQTLVEVLQSQTAIPSINGVKSAVPQYFNTFIDEILQNAEKISPNTLLLSSESYEIVIRCYYLILVFIELCKKGVFLSCSAKFDLEKSTRKAEEVCFKLQESLFLKKHVP</sequence>
<evidence type="ECO:0008006" key="11">
    <source>
        <dbReference type="Google" id="ProtNLM"/>
    </source>
</evidence>
<keyword evidence="10" id="KW-1185">Reference proteome</keyword>
<dbReference type="PROSITE" id="PS51808">
    <property type="entry name" value="CHCH"/>
    <property type="match status" value="1"/>
</dbReference>
<comment type="subcellular location">
    <subcellularLocation>
        <location evidence="1">Mitochondrion</location>
    </subcellularLocation>
</comment>
<evidence type="ECO:0000313" key="10">
    <source>
        <dbReference type="Proteomes" id="UP001367676"/>
    </source>
</evidence>
<feature type="domain" description="DUF2428" evidence="6">
    <location>
        <begin position="785"/>
        <end position="1043"/>
    </location>
</feature>
<dbReference type="InterPro" id="IPR056842">
    <property type="entry name" value="THADA-like_TPR_C"/>
</dbReference>
<dbReference type="InterPro" id="IPR016024">
    <property type="entry name" value="ARM-type_fold"/>
</dbReference>
<dbReference type="Proteomes" id="UP001367676">
    <property type="component" value="Unassembled WGS sequence"/>
</dbReference>
<evidence type="ECO:0000256" key="4">
    <source>
        <dbReference type="ARBA" id="ARBA00023128"/>
    </source>
</evidence>
<evidence type="ECO:0000259" key="6">
    <source>
        <dbReference type="Pfam" id="PF10350"/>
    </source>
</evidence>
<name>A0AAN9Y9I4_9HEMI</name>
<dbReference type="GO" id="GO:0030488">
    <property type="term" value="P:tRNA methylation"/>
    <property type="evidence" value="ECO:0007669"/>
    <property type="project" value="TreeGrafter"/>
</dbReference>
<evidence type="ECO:0000259" key="7">
    <source>
        <dbReference type="Pfam" id="PF25150"/>
    </source>
</evidence>
<protein>
    <recommendedName>
        <fullName evidence="11">DUF2428 domain-containing protein</fullName>
    </recommendedName>
</protein>
<dbReference type="Pfam" id="PF02297">
    <property type="entry name" value="COX6B"/>
    <property type="match status" value="1"/>
</dbReference>
<dbReference type="SUPFAM" id="SSF48371">
    <property type="entry name" value="ARM repeat"/>
    <property type="match status" value="1"/>
</dbReference>
<dbReference type="Gene3D" id="1.10.10.140">
    <property type="entry name" value="Cytochrome c oxidase, subunit VIb"/>
    <property type="match status" value="1"/>
</dbReference>
<dbReference type="Pfam" id="PF10350">
    <property type="entry name" value="DUF2428"/>
    <property type="match status" value="1"/>
</dbReference>
<evidence type="ECO:0000259" key="8">
    <source>
        <dbReference type="Pfam" id="PF25151"/>
    </source>
</evidence>
<proteinExistence type="inferred from homology"/>
<dbReference type="InterPro" id="IPR056843">
    <property type="entry name" value="THADA-like_TPR"/>
</dbReference>
<organism evidence="9 10">
    <name type="scientific">Parthenolecanium corni</name>
    <dbReference type="NCBI Taxonomy" id="536013"/>
    <lineage>
        <taxon>Eukaryota</taxon>
        <taxon>Metazoa</taxon>
        <taxon>Ecdysozoa</taxon>
        <taxon>Arthropoda</taxon>
        <taxon>Hexapoda</taxon>
        <taxon>Insecta</taxon>
        <taxon>Pterygota</taxon>
        <taxon>Neoptera</taxon>
        <taxon>Paraneoptera</taxon>
        <taxon>Hemiptera</taxon>
        <taxon>Sternorrhyncha</taxon>
        <taxon>Coccoidea</taxon>
        <taxon>Coccidae</taxon>
        <taxon>Parthenolecanium</taxon>
    </lineage>
</organism>
<keyword evidence="5" id="KW-1015">Disulfide bond</keyword>
<gene>
    <name evidence="9" type="ORF">V9T40_003258</name>
</gene>
<reference evidence="9 10" key="1">
    <citation type="submission" date="2024-03" db="EMBL/GenBank/DDBJ databases">
        <title>Adaptation during the transition from Ophiocordyceps entomopathogen to insect associate is accompanied by gene loss and intensified selection.</title>
        <authorList>
            <person name="Ward C.M."/>
            <person name="Onetto C.A."/>
            <person name="Borneman A.R."/>
        </authorList>
    </citation>
    <scope>NUCLEOTIDE SEQUENCE [LARGE SCALE GENOMIC DNA]</scope>
    <source>
        <strain evidence="9">AWRI1</strain>
        <tissue evidence="9">Single Adult Female</tissue>
    </source>
</reference>
<feature type="domain" description="tRNA (32-2'-O)-methyltransferase regulator THADA-like C-terminal TPR repeats region" evidence="8">
    <location>
        <begin position="1045"/>
        <end position="1208"/>
    </location>
</feature>
<dbReference type="InterPro" id="IPR051954">
    <property type="entry name" value="tRNA_methyltransferase_THADA"/>
</dbReference>
<dbReference type="GO" id="GO:0005829">
    <property type="term" value="C:cytosol"/>
    <property type="evidence" value="ECO:0007669"/>
    <property type="project" value="TreeGrafter"/>
</dbReference>
<dbReference type="SUPFAM" id="SSF47694">
    <property type="entry name" value="Cytochrome c oxidase subunit h"/>
    <property type="match status" value="1"/>
</dbReference>
<evidence type="ECO:0000313" key="9">
    <source>
        <dbReference type="EMBL" id="KAK7603259.1"/>
    </source>
</evidence>
<dbReference type="Pfam" id="PF25151">
    <property type="entry name" value="TPR_Trm732_C"/>
    <property type="match status" value="1"/>
</dbReference>
<comment type="similarity">
    <text evidence="2">Belongs to the THADA family.</text>
</comment>
<dbReference type="Pfam" id="PF25150">
    <property type="entry name" value="TPR_Trm732"/>
    <property type="match status" value="1"/>
</dbReference>
<dbReference type="PANTHER" id="PTHR14387">
    <property type="entry name" value="THADA/DEATH RECEPTOR INTERACTING PROTEIN"/>
    <property type="match status" value="1"/>
</dbReference>
<keyword evidence="4" id="KW-0496">Mitochondrion</keyword>
<accession>A0AAN9Y9I4</accession>
<comment type="caution">
    <text evidence="9">The sequence shown here is derived from an EMBL/GenBank/DDBJ whole genome shotgun (WGS) entry which is preliminary data.</text>
</comment>
<dbReference type="PANTHER" id="PTHR14387:SF0">
    <property type="entry name" value="DUF2428 DOMAIN-CONTAINING PROTEIN"/>
    <property type="match status" value="1"/>
</dbReference>
<dbReference type="GO" id="GO:0005739">
    <property type="term" value="C:mitochondrion"/>
    <property type="evidence" value="ECO:0007669"/>
    <property type="project" value="UniProtKB-SubCell"/>
</dbReference>
<evidence type="ECO:0000256" key="3">
    <source>
        <dbReference type="ARBA" id="ARBA00022694"/>
    </source>
</evidence>
<keyword evidence="3" id="KW-0819">tRNA processing</keyword>
<evidence type="ECO:0000256" key="1">
    <source>
        <dbReference type="ARBA" id="ARBA00004173"/>
    </source>
</evidence>
<dbReference type="EMBL" id="JBBCAQ010000006">
    <property type="protein sequence ID" value="KAK7603259.1"/>
    <property type="molecule type" value="Genomic_DNA"/>
</dbReference>